<comment type="subcellular location">
    <subcellularLocation>
        <location evidence="4">Cytoplasm</location>
    </subcellularLocation>
</comment>
<comment type="function">
    <text evidence="4">Functions in the N-end rule pathway of protein degradation where it conjugates Leu from its aminoacyl-tRNA to the N-termini of proteins containing an N-terminal aspartate or glutamate.</text>
</comment>
<dbReference type="KEGG" id="asem:NNL22_05970"/>
<dbReference type="Pfam" id="PF04377">
    <property type="entry name" value="ATE_C"/>
    <property type="match status" value="1"/>
</dbReference>
<dbReference type="EC" id="2.3.2.29" evidence="4"/>
<accession>A0A9E8HTA2</accession>
<dbReference type="NCBIfam" id="NF002342">
    <property type="entry name" value="PRK01305.1-3"/>
    <property type="match status" value="1"/>
</dbReference>
<dbReference type="NCBIfam" id="NF002341">
    <property type="entry name" value="PRK01305.1-1"/>
    <property type="match status" value="1"/>
</dbReference>
<comment type="catalytic activity">
    <reaction evidence="4">
        <text>N-terminal L-aspartyl-[protein] + L-leucyl-tRNA(Leu) = N-terminal L-leucyl-L-aspartyl-[protein] + tRNA(Leu) + H(+)</text>
        <dbReference type="Rhea" id="RHEA:50420"/>
        <dbReference type="Rhea" id="RHEA-COMP:9613"/>
        <dbReference type="Rhea" id="RHEA-COMP:9622"/>
        <dbReference type="Rhea" id="RHEA-COMP:12669"/>
        <dbReference type="Rhea" id="RHEA-COMP:12674"/>
        <dbReference type="ChEBI" id="CHEBI:15378"/>
        <dbReference type="ChEBI" id="CHEBI:64720"/>
        <dbReference type="ChEBI" id="CHEBI:78442"/>
        <dbReference type="ChEBI" id="CHEBI:78494"/>
        <dbReference type="ChEBI" id="CHEBI:133042"/>
        <dbReference type="EC" id="2.3.2.29"/>
    </reaction>
</comment>
<dbReference type="GO" id="GO:0071596">
    <property type="term" value="P:ubiquitin-dependent protein catabolic process via the N-end rule pathway"/>
    <property type="evidence" value="ECO:0007669"/>
    <property type="project" value="InterPro"/>
</dbReference>
<feature type="domain" description="N-end aminoacyl transferase N-terminal" evidence="5">
    <location>
        <begin position="15"/>
        <end position="85"/>
    </location>
</feature>
<dbReference type="AlphaFoldDB" id="A0A9E8HTA2"/>
<proteinExistence type="inferred from homology"/>
<keyword evidence="3 4" id="KW-0012">Acyltransferase</keyword>
<dbReference type="InterPro" id="IPR007471">
    <property type="entry name" value="N-end_Aminoacyl_Trfase_N"/>
</dbReference>
<dbReference type="Pfam" id="PF04376">
    <property type="entry name" value="ATE_N"/>
    <property type="match status" value="1"/>
</dbReference>
<gene>
    <name evidence="4" type="primary">bpt</name>
    <name evidence="7" type="ORF">NNL22_05970</name>
</gene>
<dbReference type="RefSeq" id="WP_251811937.1">
    <property type="nucleotide sequence ID" value="NZ_CP101527.1"/>
</dbReference>
<evidence type="ECO:0000256" key="3">
    <source>
        <dbReference type="ARBA" id="ARBA00023315"/>
    </source>
</evidence>
<evidence type="ECO:0000313" key="8">
    <source>
        <dbReference type="Proteomes" id="UP001164472"/>
    </source>
</evidence>
<keyword evidence="8" id="KW-1185">Reference proteome</keyword>
<dbReference type="HAMAP" id="MF_00689">
    <property type="entry name" value="Bpt"/>
    <property type="match status" value="1"/>
</dbReference>
<dbReference type="GO" id="GO:0008914">
    <property type="term" value="F:leucyl-tRNA--protein transferase activity"/>
    <property type="evidence" value="ECO:0007669"/>
    <property type="project" value="UniProtKB-UniRule"/>
</dbReference>
<dbReference type="InterPro" id="IPR007472">
    <property type="entry name" value="N-end_Aminoacyl_Trfase_C"/>
</dbReference>
<name>A0A9E8HTA2_9ALTE</name>
<dbReference type="EMBL" id="CP101527">
    <property type="protein sequence ID" value="UZW76121.1"/>
    <property type="molecule type" value="Genomic_DNA"/>
</dbReference>
<dbReference type="InterPro" id="IPR016181">
    <property type="entry name" value="Acyl_CoA_acyltransferase"/>
</dbReference>
<organism evidence="7 8">
    <name type="scientific">Alkalimarinus sediminis</name>
    <dbReference type="NCBI Taxonomy" id="1632866"/>
    <lineage>
        <taxon>Bacteria</taxon>
        <taxon>Pseudomonadati</taxon>
        <taxon>Pseudomonadota</taxon>
        <taxon>Gammaproteobacteria</taxon>
        <taxon>Alteromonadales</taxon>
        <taxon>Alteromonadaceae</taxon>
        <taxon>Alkalimarinus</taxon>
    </lineage>
</organism>
<keyword evidence="2 4" id="KW-0808">Transferase</keyword>
<comment type="catalytic activity">
    <reaction evidence="4">
        <text>N-terminal L-glutamyl-[protein] + L-leucyl-tRNA(Leu) = N-terminal L-leucyl-L-glutamyl-[protein] + tRNA(Leu) + H(+)</text>
        <dbReference type="Rhea" id="RHEA:50412"/>
        <dbReference type="Rhea" id="RHEA-COMP:9613"/>
        <dbReference type="Rhea" id="RHEA-COMP:9622"/>
        <dbReference type="Rhea" id="RHEA-COMP:12664"/>
        <dbReference type="Rhea" id="RHEA-COMP:12668"/>
        <dbReference type="ChEBI" id="CHEBI:15378"/>
        <dbReference type="ChEBI" id="CHEBI:64721"/>
        <dbReference type="ChEBI" id="CHEBI:78442"/>
        <dbReference type="ChEBI" id="CHEBI:78494"/>
        <dbReference type="ChEBI" id="CHEBI:133041"/>
        <dbReference type="EC" id="2.3.2.29"/>
    </reaction>
</comment>
<evidence type="ECO:0000259" key="6">
    <source>
        <dbReference type="Pfam" id="PF04377"/>
    </source>
</evidence>
<dbReference type="PANTHER" id="PTHR21367:SF1">
    <property type="entry name" value="ARGINYL-TRNA--PROTEIN TRANSFERASE 1"/>
    <property type="match status" value="1"/>
</dbReference>
<evidence type="ECO:0000259" key="5">
    <source>
        <dbReference type="Pfam" id="PF04376"/>
    </source>
</evidence>
<keyword evidence="1 4" id="KW-0963">Cytoplasm</keyword>
<reference evidence="7" key="1">
    <citation type="submission" date="2022-07" db="EMBL/GenBank/DDBJ databases">
        <title>Alkalimarinus sp. nov., isolated from gut of a Alitta virens.</title>
        <authorList>
            <person name="Yang A.I."/>
            <person name="Shin N.-R."/>
        </authorList>
    </citation>
    <scope>NUCLEOTIDE SEQUENCE</scope>
    <source>
        <strain evidence="7">FA028</strain>
    </source>
</reference>
<dbReference type="InterPro" id="IPR017138">
    <property type="entry name" value="Asp_Glu_LeuTrfase"/>
</dbReference>
<dbReference type="GO" id="GO:0004057">
    <property type="term" value="F:arginyl-tRNA--protein transferase activity"/>
    <property type="evidence" value="ECO:0007669"/>
    <property type="project" value="InterPro"/>
</dbReference>
<evidence type="ECO:0000256" key="2">
    <source>
        <dbReference type="ARBA" id="ARBA00022679"/>
    </source>
</evidence>
<feature type="domain" description="N-end rule aminoacyl transferase C-terminal" evidence="6">
    <location>
        <begin position="106"/>
        <end position="226"/>
    </location>
</feature>
<protein>
    <recommendedName>
        <fullName evidence="4">Aspartate/glutamate leucyltransferase</fullName>
        <ecNumber evidence="4">2.3.2.29</ecNumber>
    </recommendedName>
</protein>
<evidence type="ECO:0000256" key="1">
    <source>
        <dbReference type="ARBA" id="ARBA00022490"/>
    </source>
</evidence>
<dbReference type="GO" id="GO:0005737">
    <property type="term" value="C:cytoplasm"/>
    <property type="evidence" value="ECO:0007669"/>
    <property type="project" value="UniProtKB-SubCell"/>
</dbReference>
<dbReference type="InterPro" id="IPR030700">
    <property type="entry name" value="N-end_Aminoacyl_Trfase"/>
</dbReference>
<comment type="similarity">
    <text evidence="4">Belongs to the R-transferase family. Bpt subfamily.</text>
</comment>
<dbReference type="SUPFAM" id="SSF55729">
    <property type="entry name" value="Acyl-CoA N-acyltransferases (Nat)"/>
    <property type="match status" value="1"/>
</dbReference>
<dbReference type="Proteomes" id="UP001164472">
    <property type="component" value="Chromosome"/>
</dbReference>
<dbReference type="PANTHER" id="PTHR21367">
    <property type="entry name" value="ARGININE-TRNA-PROTEIN TRANSFERASE 1"/>
    <property type="match status" value="1"/>
</dbReference>
<dbReference type="NCBIfam" id="NF002346">
    <property type="entry name" value="PRK01305.2-3"/>
    <property type="match status" value="1"/>
</dbReference>
<sequence>MSSLQTLIFYATPEHDCSYLEGKQATTMFVDPKANIDTALYSKLSVLGFRRSGNHYYRPHCNACNACIPVRLPVNEFKPSRNQKRNIKKNLGLEITTTPPDFYQKHYDLYEKYIIARHADGDMYPPSEEQYRSFLVESNPNTFFVEFKYKGELIGVSVVDELTDGLSSVYTYFDPDIAERSLGVYSILWQIEECKRRSLSHLYLGYWIKNCRKMEYKTLYKPLEYLINNNWLREEPTKTI</sequence>
<evidence type="ECO:0000313" key="7">
    <source>
        <dbReference type="EMBL" id="UZW76121.1"/>
    </source>
</evidence>
<dbReference type="PIRSF" id="PIRSF037208">
    <property type="entry name" value="ATE_pro_prd"/>
    <property type="match status" value="1"/>
</dbReference>
<evidence type="ECO:0000256" key="4">
    <source>
        <dbReference type="HAMAP-Rule" id="MF_00689"/>
    </source>
</evidence>